<reference evidence="4" key="1">
    <citation type="submission" date="2021-04" db="EMBL/GenBank/DDBJ databases">
        <authorList>
            <consortium name="Molecular Ecology Group"/>
        </authorList>
    </citation>
    <scope>NUCLEOTIDE SEQUENCE</scope>
</reference>
<comment type="caution">
    <text evidence="4">The sequence shown here is derived from an EMBL/GenBank/DDBJ whole genome shotgun (WGS) entry which is preliminary data.</text>
</comment>
<proteinExistence type="inferred from homology"/>
<dbReference type="Gene3D" id="2.40.50.140">
    <property type="entry name" value="Nucleic acid-binding proteins"/>
    <property type="match status" value="1"/>
</dbReference>
<dbReference type="OrthoDB" id="1713912at2759"/>
<keyword evidence="5" id="KW-1185">Reference proteome</keyword>
<keyword evidence="3" id="KW-0687">Ribonucleoprotein</keyword>
<gene>
    <name evidence="4" type="ORF">CUNI_LOCUS18868</name>
</gene>
<evidence type="ECO:0000313" key="4">
    <source>
        <dbReference type="EMBL" id="CAG5133310.1"/>
    </source>
</evidence>
<dbReference type="InterPro" id="IPR012340">
    <property type="entry name" value="NA-bd_OB-fold"/>
</dbReference>
<evidence type="ECO:0000313" key="5">
    <source>
        <dbReference type="Proteomes" id="UP000678393"/>
    </source>
</evidence>
<evidence type="ECO:0000256" key="3">
    <source>
        <dbReference type="ARBA" id="ARBA00023274"/>
    </source>
</evidence>
<dbReference type="EMBL" id="CAJHNH020006101">
    <property type="protein sequence ID" value="CAG5133310.1"/>
    <property type="molecule type" value="Genomic_DNA"/>
</dbReference>
<evidence type="ECO:0000256" key="2">
    <source>
        <dbReference type="ARBA" id="ARBA00022980"/>
    </source>
</evidence>
<protein>
    <submittedName>
        <fullName evidence="4">Uncharacterized protein</fullName>
    </submittedName>
</protein>
<dbReference type="AlphaFoldDB" id="A0A8S3ZZ41"/>
<dbReference type="SUPFAM" id="SSF50249">
    <property type="entry name" value="Nucleic acid-binding proteins"/>
    <property type="match status" value="1"/>
</dbReference>
<dbReference type="Proteomes" id="UP000678393">
    <property type="component" value="Unassembled WGS sequence"/>
</dbReference>
<comment type="similarity">
    <text evidence="1">Belongs to the universal ribosomal protein uS12 family.</text>
</comment>
<dbReference type="InterPro" id="IPR006032">
    <property type="entry name" value="Ribosomal_uS12"/>
</dbReference>
<feature type="non-terminal residue" evidence="4">
    <location>
        <position position="1"/>
    </location>
</feature>
<keyword evidence="2" id="KW-0689">Ribosomal protein</keyword>
<name>A0A8S3ZZ41_9EUPU</name>
<dbReference type="GO" id="GO:0006412">
    <property type="term" value="P:translation"/>
    <property type="evidence" value="ECO:0007669"/>
    <property type="project" value="InterPro"/>
</dbReference>
<dbReference type="GO" id="GO:0003735">
    <property type="term" value="F:structural constituent of ribosome"/>
    <property type="evidence" value="ECO:0007669"/>
    <property type="project" value="InterPro"/>
</dbReference>
<dbReference type="Pfam" id="PF00164">
    <property type="entry name" value="Ribosom_S12_S23"/>
    <property type="match status" value="1"/>
</dbReference>
<accession>A0A8S3ZZ41</accession>
<organism evidence="4 5">
    <name type="scientific">Candidula unifasciata</name>
    <dbReference type="NCBI Taxonomy" id="100452"/>
    <lineage>
        <taxon>Eukaryota</taxon>
        <taxon>Metazoa</taxon>
        <taxon>Spiralia</taxon>
        <taxon>Lophotrochozoa</taxon>
        <taxon>Mollusca</taxon>
        <taxon>Gastropoda</taxon>
        <taxon>Heterobranchia</taxon>
        <taxon>Euthyneura</taxon>
        <taxon>Panpulmonata</taxon>
        <taxon>Eupulmonata</taxon>
        <taxon>Stylommatophora</taxon>
        <taxon>Helicina</taxon>
        <taxon>Helicoidea</taxon>
        <taxon>Geomitridae</taxon>
        <taxon>Candidula</taxon>
    </lineage>
</organism>
<dbReference type="GO" id="GO:1990904">
    <property type="term" value="C:ribonucleoprotein complex"/>
    <property type="evidence" value="ECO:0007669"/>
    <property type="project" value="UniProtKB-KW"/>
</dbReference>
<sequence>IPSARQLKFYRREQRRPDKDYRKLNKNDKNVTALVPNGCVNFIEENDEILVTGFGCKCRAVANVSLLALFSGKKERPRS</sequence>
<evidence type="ECO:0000256" key="1">
    <source>
        <dbReference type="ARBA" id="ARBA00005657"/>
    </source>
</evidence>
<dbReference type="GO" id="GO:0005840">
    <property type="term" value="C:ribosome"/>
    <property type="evidence" value="ECO:0007669"/>
    <property type="project" value="UniProtKB-KW"/>
</dbReference>